<proteinExistence type="predicted"/>
<dbReference type="GO" id="GO:0016787">
    <property type="term" value="F:hydrolase activity"/>
    <property type="evidence" value="ECO:0007669"/>
    <property type="project" value="UniProtKB-KW"/>
</dbReference>
<feature type="transmembrane region" description="Helical" evidence="1">
    <location>
        <begin position="85"/>
        <end position="105"/>
    </location>
</feature>
<gene>
    <name evidence="2" type="ORF">KAK10_02665</name>
</gene>
<keyword evidence="1" id="KW-0812">Transmembrane</keyword>
<name>A0ABT0VHI9_9LACO</name>
<comment type="caution">
    <text evidence="2">The sequence shown here is derived from an EMBL/GenBank/DDBJ whole genome shotgun (WGS) entry which is preliminary data.</text>
</comment>
<dbReference type="Proteomes" id="UP001057481">
    <property type="component" value="Unassembled WGS sequence"/>
</dbReference>
<keyword evidence="1" id="KW-0472">Membrane</keyword>
<protein>
    <submittedName>
        <fullName evidence="2">Metal-dependent hydrolase</fullName>
    </submittedName>
</protein>
<dbReference type="Pfam" id="PF04307">
    <property type="entry name" value="YdjM"/>
    <property type="match status" value="1"/>
</dbReference>
<accession>A0ABT0VHI9</accession>
<sequence length="144" mass="15897">MLKKNHQIVALAVNTGALLPFHPQLPTVIIATAITILTANIPDIDIKLPFVKHRGFTHTIWSWLLVSLLIYSLTQSKLCASMVSLSYLMHLITDSFSVAGIKWFAPLTTKSHTLFKGYKVGGPTEAVFASLCLGCYIIFIIQIL</sequence>
<feature type="transmembrane region" description="Helical" evidence="1">
    <location>
        <begin position="125"/>
        <end position="143"/>
    </location>
</feature>
<reference evidence="2" key="1">
    <citation type="submission" date="2021-04" db="EMBL/GenBank/DDBJ databases">
        <title>Taxonomic assessment of Weissella genus.</title>
        <authorList>
            <person name="Fanelli F."/>
            <person name="Chieffi D."/>
            <person name="Dell'Aquila A."/>
            <person name="Gyu-Sung C."/>
            <person name="Franz C.M.A.P."/>
            <person name="Fusco V."/>
        </authorList>
    </citation>
    <scope>NUCLEOTIDE SEQUENCE</scope>
    <source>
        <strain evidence="2">LMG 25373</strain>
    </source>
</reference>
<keyword evidence="3" id="KW-1185">Reference proteome</keyword>
<evidence type="ECO:0000256" key="1">
    <source>
        <dbReference type="SAM" id="Phobius"/>
    </source>
</evidence>
<keyword evidence="2" id="KW-0378">Hydrolase</keyword>
<evidence type="ECO:0000313" key="2">
    <source>
        <dbReference type="EMBL" id="MCM2436834.1"/>
    </source>
</evidence>
<feature type="transmembrane region" description="Helical" evidence="1">
    <location>
        <begin position="55"/>
        <end position="73"/>
    </location>
</feature>
<dbReference type="InterPro" id="IPR007404">
    <property type="entry name" value="YdjM-like"/>
</dbReference>
<keyword evidence="1" id="KW-1133">Transmembrane helix</keyword>
<evidence type="ECO:0000313" key="3">
    <source>
        <dbReference type="Proteomes" id="UP001057481"/>
    </source>
</evidence>
<organism evidence="2 3">
    <name type="scientific">Periweissella beninensis</name>
    <dbReference type="NCBI Taxonomy" id="504936"/>
    <lineage>
        <taxon>Bacteria</taxon>
        <taxon>Bacillati</taxon>
        <taxon>Bacillota</taxon>
        <taxon>Bacilli</taxon>
        <taxon>Lactobacillales</taxon>
        <taxon>Lactobacillaceae</taxon>
        <taxon>Periweissella</taxon>
    </lineage>
</organism>
<dbReference type="RefSeq" id="WP_205143206.1">
    <property type="nucleotide sequence ID" value="NZ_JAFBDN010000004.1"/>
</dbReference>
<dbReference type="EMBL" id="JAGMVS010000039">
    <property type="protein sequence ID" value="MCM2436834.1"/>
    <property type="molecule type" value="Genomic_DNA"/>
</dbReference>